<sequence length="118" mass="12977">MSESRTSNSNDDWTFTAVPAISRTKVQILLSSPMKTKQPESSHSSENPGGSLSSGGGRSGCSSDENELTPSVETTELEPTLCIILHTTKTFQVHEFQSLFIKSIHPYHRRLISSQRSP</sequence>
<proteinExistence type="predicted"/>
<protein>
    <submittedName>
        <fullName evidence="1">Uncharacterized protein</fullName>
    </submittedName>
</protein>
<evidence type="ECO:0000313" key="1">
    <source>
        <dbReference type="EMBL" id="KAJ8637222.1"/>
    </source>
</evidence>
<dbReference type="Proteomes" id="UP001234297">
    <property type="component" value="Chromosome 3"/>
</dbReference>
<evidence type="ECO:0000313" key="2">
    <source>
        <dbReference type="Proteomes" id="UP001234297"/>
    </source>
</evidence>
<keyword evidence="2" id="KW-1185">Reference proteome</keyword>
<reference evidence="1 2" key="1">
    <citation type="journal article" date="2022" name="Hortic Res">
        <title>A haplotype resolved chromosomal level avocado genome allows analysis of novel avocado genes.</title>
        <authorList>
            <person name="Nath O."/>
            <person name="Fletcher S.J."/>
            <person name="Hayward A."/>
            <person name="Shaw L.M."/>
            <person name="Masouleh A.K."/>
            <person name="Furtado A."/>
            <person name="Henry R.J."/>
            <person name="Mitter N."/>
        </authorList>
    </citation>
    <scope>NUCLEOTIDE SEQUENCE [LARGE SCALE GENOMIC DNA]</scope>
    <source>
        <strain evidence="2">cv. Hass</strain>
    </source>
</reference>
<gene>
    <name evidence="1" type="ORF">MRB53_011489</name>
</gene>
<accession>A0ACC2LV04</accession>
<dbReference type="EMBL" id="CM056811">
    <property type="protein sequence ID" value="KAJ8637222.1"/>
    <property type="molecule type" value="Genomic_DNA"/>
</dbReference>
<name>A0ACC2LV04_PERAE</name>
<organism evidence="1 2">
    <name type="scientific">Persea americana</name>
    <name type="common">Avocado</name>
    <dbReference type="NCBI Taxonomy" id="3435"/>
    <lineage>
        <taxon>Eukaryota</taxon>
        <taxon>Viridiplantae</taxon>
        <taxon>Streptophyta</taxon>
        <taxon>Embryophyta</taxon>
        <taxon>Tracheophyta</taxon>
        <taxon>Spermatophyta</taxon>
        <taxon>Magnoliopsida</taxon>
        <taxon>Magnoliidae</taxon>
        <taxon>Laurales</taxon>
        <taxon>Lauraceae</taxon>
        <taxon>Persea</taxon>
    </lineage>
</organism>
<comment type="caution">
    <text evidence="1">The sequence shown here is derived from an EMBL/GenBank/DDBJ whole genome shotgun (WGS) entry which is preliminary data.</text>
</comment>